<name>S5YAN4_SOLTU</name>
<dbReference type="InterPro" id="IPR011009">
    <property type="entry name" value="Kinase-like_dom_sf"/>
</dbReference>
<dbReference type="PROSITE" id="PS00108">
    <property type="entry name" value="PROTEIN_KINASE_ST"/>
    <property type="match status" value="1"/>
</dbReference>
<dbReference type="GO" id="GO:0005524">
    <property type="term" value="F:ATP binding"/>
    <property type="evidence" value="ECO:0007669"/>
    <property type="project" value="UniProtKB-KW"/>
</dbReference>
<evidence type="ECO:0000256" key="8">
    <source>
        <dbReference type="ARBA" id="ARBA00022679"/>
    </source>
</evidence>
<dbReference type="InterPro" id="IPR008271">
    <property type="entry name" value="Ser/Thr_kinase_AS"/>
</dbReference>
<protein>
    <recommendedName>
        <fullName evidence="4">non-specific serine/threonine protein kinase</fullName>
        <ecNumber evidence="4">2.7.11.1</ecNumber>
    </recommendedName>
</protein>
<dbReference type="Pfam" id="PF07714">
    <property type="entry name" value="PK_Tyr_Ser-Thr"/>
    <property type="match status" value="1"/>
</dbReference>
<keyword evidence="14" id="KW-0067">ATP-binding</keyword>
<dbReference type="InterPro" id="IPR000719">
    <property type="entry name" value="Prot_kinase_dom"/>
</dbReference>
<evidence type="ECO:0000256" key="21">
    <source>
        <dbReference type="SAM" id="MobiDB-lite"/>
    </source>
</evidence>
<evidence type="ECO:0000256" key="19">
    <source>
        <dbReference type="ARBA" id="ARBA00047899"/>
    </source>
</evidence>
<dbReference type="Pfam" id="PF00560">
    <property type="entry name" value="LRR_1"/>
    <property type="match status" value="4"/>
</dbReference>
<evidence type="ECO:0000256" key="5">
    <source>
        <dbReference type="ARBA" id="ARBA00022475"/>
    </source>
</evidence>
<dbReference type="EC" id="2.7.11.1" evidence="4"/>
<proteinExistence type="evidence at transcript level"/>
<dbReference type="Gene3D" id="3.80.10.10">
    <property type="entry name" value="Ribonuclease Inhibitor"/>
    <property type="match status" value="1"/>
</dbReference>
<comment type="catalytic activity">
    <reaction evidence="19">
        <text>L-threonyl-[protein] + ATP = O-phospho-L-threonyl-[protein] + ADP + H(+)</text>
        <dbReference type="Rhea" id="RHEA:46608"/>
        <dbReference type="Rhea" id="RHEA-COMP:11060"/>
        <dbReference type="Rhea" id="RHEA-COMP:11605"/>
        <dbReference type="ChEBI" id="CHEBI:15378"/>
        <dbReference type="ChEBI" id="CHEBI:30013"/>
        <dbReference type="ChEBI" id="CHEBI:30616"/>
        <dbReference type="ChEBI" id="CHEBI:61977"/>
        <dbReference type="ChEBI" id="CHEBI:456216"/>
        <dbReference type="EC" id="2.7.11.1"/>
    </reaction>
</comment>
<evidence type="ECO:0000256" key="6">
    <source>
        <dbReference type="ARBA" id="ARBA00022527"/>
    </source>
</evidence>
<dbReference type="SMART" id="SM00220">
    <property type="entry name" value="S_TKc"/>
    <property type="match status" value="1"/>
</dbReference>
<keyword evidence="9 22" id="KW-0812">Transmembrane</keyword>
<dbReference type="FunFam" id="1.10.510.10:FF:000016">
    <property type="entry name" value="Somatic embryogenesis receptor-like kinase 1"/>
    <property type="match status" value="1"/>
</dbReference>
<keyword evidence="16 22" id="KW-0472">Membrane</keyword>
<evidence type="ECO:0000256" key="2">
    <source>
        <dbReference type="ARBA" id="ARBA00004479"/>
    </source>
</evidence>
<dbReference type="Gene3D" id="3.30.200.20">
    <property type="entry name" value="Phosphorylase Kinase, domain 1"/>
    <property type="match status" value="1"/>
</dbReference>
<dbReference type="GO" id="GO:0005886">
    <property type="term" value="C:plasma membrane"/>
    <property type="evidence" value="ECO:0007669"/>
    <property type="project" value="UniProtKB-SubCell"/>
</dbReference>
<comment type="subcellular location">
    <subcellularLocation>
        <location evidence="1">Cell membrane</location>
        <topology evidence="1">Single-pass membrane protein</topology>
    </subcellularLocation>
    <subcellularLocation>
        <location evidence="2">Membrane</location>
        <topology evidence="2">Single-pass type I membrane protein</topology>
    </subcellularLocation>
</comment>
<evidence type="ECO:0000256" key="11">
    <source>
        <dbReference type="ARBA" id="ARBA00022737"/>
    </source>
</evidence>
<keyword evidence="12" id="KW-0547">Nucleotide-binding</keyword>
<accession>S5YAN4</accession>
<gene>
    <name evidence="25" type="primary">SERK3</name>
</gene>
<keyword evidence="17 25" id="KW-0675">Receptor</keyword>
<evidence type="ECO:0000256" key="10">
    <source>
        <dbReference type="ARBA" id="ARBA00022729"/>
    </source>
</evidence>
<comment type="similarity">
    <text evidence="3">Belongs to the protein kinase superfamily. Ser/Thr protein kinase family.</text>
</comment>
<evidence type="ECO:0000313" key="25">
    <source>
        <dbReference type="EMBL" id="AGT21432.1"/>
    </source>
</evidence>
<feature type="region of interest" description="Disordered" evidence="21">
    <location>
        <begin position="201"/>
        <end position="223"/>
    </location>
</feature>
<comment type="catalytic activity">
    <reaction evidence="20">
        <text>L-seryl-[protein] + ATP = O-phospho-L-seryl-[protein] + ADP + H(+)</text>
        <dbReference type="Rhea" id="RHEA:17989"/>
        <dbReference type="Rhea" id="RHEA-COMP:9863"/>
        <dbReference type="Rhea" id="RHEA-COMP:11604"/>
        <dbReference type="ChEBI" id="CHEBI:15378"/>
        <dbReference type="ChEBI" id="CHEBI:29999"/>
        <dbReference type="ChEBI" id="CHEBI:30616"/>
        <dbReference type="ChEBI" id="CHEBI:83421"/>
        <dbReference type="ChEBI" id="CHEBI:456216"/>
        <dbReference type="EC" id="2.7.11.1"/>
    </reaction>
</comment>
<evidence type="ECO:0000256" key="23">
    <source>
        <dbReference type="SAM" id="SignalP"/>
    </source>
</evidence>
<evidence type="ECO:0000256" key="9">
    <source>
        <dbReference type="ARBA" id="ARBA00022692"/>
    </source>
</evidence>
<organism evidence="25">
    <name type="scientific">Solanum tuberosum</name>
    <name type="common">Potato</name>
    <dbReference type="NCBI Taxonomy" id="4113"/>
    <lineage>
        <taxon>Eukaryota</taxon>
        <taxon>Viridiplantae</taxon>
        <taxon>Streptophyta</taxon>
        <taxon>Embryophyta</taxon>
        <taxon>Tracheophyta</taxon>
        <taxon>Spermatophyta</taxon>
        <taxon>Magnoliopsida</taxon>
        <taxon>eudicotyledons</taxon>
        <taxon>Gunneridae</taxon>
        <taxon>Pentapetalae</taxon>
        <taxon>asterids</taxon>
        <taxon>lamiids</taxon>
        <taxon>Solanales</taxon>
        <taxon>Solanaceae</taxon>
        <taxon>Solanoideae</taxon>
        <taxon>Solaneae</taxon>
        <taxon>Solanum</taxon>
    </lineage>
</organism>
<evidence type="ECO:0000259" key="24">
    <source>
        <dbReference type="PROSITE" id="PS50011"/>
    </source>
</evidence>
<dbReference type="SUPFAM" id="SSF52058">
    <property type="entry name" value="L domain-like"/>
    <property type="match status" value="1"/>
</dbReference>
<dbReference type="InterPro" id="IPR032675">
    <property type="entry name" value="LRR_dom_sf"/>
</dbReference>
<feature type="domain" description="Protein kinase" evidence="24">
    <location>
        <begin position="291"/>
        <end position="578"/>
    </location>
</feature>
<dbReference type="Gene3D" id="1.10.510.10">
    <property type="entry name" value="Transferase(Phosphotransferase) domain 1"/>
    <property type="match status" value="1"/>
</dbReference>
<evidence type="ECO:0000256" key="15">
    <source>
        <dbReference type="ARBA" id="ARBA00022989"/>
    </source>
</evidence>
<dbReference type="GO" id="GO:0004674">
    <property type="term" value="F:protein serine/threonine kinase activity"/>
    <property type="evidence" value="ECO:0007669"/>
    <property type="project" value="UniProtKB-KW"/>
</dbReference>
<dbReference type="InterPro" id="IPR013210">
    <property type="entry name" value="LRR_N_plant-typ"/>
</dbReference>
<evidence type="ECO:0000256" key="16">
    <source>
        <dbReference type="ARBA" id="ARBA00023136"/>
    </source>
</evidence>
<feature type="transmembrane region" description="Helical" evidence="22">
    <location>
        <begin position="228"/>
        <end position="251"/>
    </location>
</feature>
<dbReference type="Pfam" id="PF08263">
    <property type="entry name" value="LRRNT_2"/>
    <property type="match status" value="1"/>
</dbReference>
<keyword evidence="6" id="KW-0723">Serine/threonine-protein kinase</keyword>
<evidence type="ECO:0000256" key="7">
    <source>
        <dbReference type="ARBA" id="ARBA00022614"/>
    </source>
</evidence>
<dbReference type="SUPFAM" id="SSF56112">
    <property type="entry name" value="Protein kinase-like (PK-like)"/>
    <property type="match status" value="1"/>
</dbReference>
<keyword evidence="7" id="KW-0433">Leucine-rich repeat</keyword>
<dbReference type="ExpressionAtlas" id="S5YAN4">
    <property type="expression patterns" value="baseline"/>
</dbReference>
<keyword evidence="15 22" id="KW-1133">Transmembrane helix</keyword>
<dbReference type="AlphaFoldDB" id="S5YAN4"/>
<dbReference type="InterPro" id="IPR001611">
    <property type="entry name" value="Leu-rich_rpt"/>
</dbReference>
<evidence type="ECO:0000256" key="13">
    <source>
        <dbReference type="ARBA" id="ARBA00022777"/>
    </source>
</evidence>
<keyword evidence="10 23" id="KW-0732">Signal</keyword>
<keyword evidence="18" id="KW-0325">Glycoprotein</keyword>
<keyword evidence="11" id="KW-0677">Repeat</keyword>
<evidence type="ECO:0000256" key="12">
    <source>
        <dbReference type="ARBA" id="ARBA00022741"/>
    </source>
</evidence>
<sequence length="615" mass="68225">MDQSVLAIWVFLYLIGLLLNLSMVAGNAEGDALNALKTNLADPNSVLQSWDATLVNPCTWFHVTCNNENSVTRVDLGNANLSGQLVPQLGQLQNLQYLELYSNNISGRIPNELGNLTELVSLDLYLNNLNGPIPPSLGKLQKLRFLRLNNNSLNEGIPVSLTTIVALQVLDLSNNHLTGPVPVNGSFSLFTPISFANNQLEVPPVSPPPPLPPTPSSSSSVGNSATGAIAGGVAAGAALLFAAPAIFIAWWRRRKPQDHFFDVPAEEDPEVHLGQLKRFSLRELQVASDNFSNRNILGRGGFGKVYKGRLADGSLVAVERLKEERTQGGELQFQTEVEMISMAVHRNLLRLRGFCMTPTERVLVYPYMENGSVASRLRERPESEPPLDWPKRKRIALGSARGLAYLHDHCDPKIIHRDVKAANILLDEEFEAVVGDFGLAKLMDYKDTHVTTAVRGTIGHIAPEYLSTGKSSEKTDVFGYGVMLLELITGQRAFDLARLANGDDVMLLDWVKGLLKDKKYETLVDADLQGNYNEEEVEQLIQVALLCTQSTPTERPKMSEVVRMLEGDGLAERWEEWQKEEMFRQDFNHVHRHHTDWIIADSTSNIRPDELSGPR</sequence>
<evidence type="ECO:0000256" key="4">
    <source>
        <dbReference type="ARBA" id="ARBA00012513"/>
    </source>
</evidence>
<dbReference type="GO" id="GO:0050832">
    <property type="term" value="P:defense response to fungus"/>
    <property type="evidence" value="ECO:0007669"/>
    <property type="project" value="UniProtKB-ARBA"/>
</dbReference>
<feature type="chain" id="PRO_5004534815" description="non-specific serine/threonine protein kinase" evidence="23">
    <location>
        <begin position="31"/>
        <end position="615"/>
    </location>
</feature>
<dbReference type="PROSITE" id="PS50011">
    <property type="entry name" value="PROTEIN_KINASE_DOM"/>
    <property type="match status" value="1"/>
</dbReference>
<dbReference type="PANTHER" id="PTHR47988">
    <property type="entry name" value="SOMATIC EMBRYOGENESIS RECEPTOR KINASE 1"/>
    <property type="match status" value="1"/>
</dbReference>
<dbReference type="InterPro" id="IPR001245">
    <property type="entry name" value="Ser-Thr/Tyr_kinase_cat_dom"/>
</dbReference>
<dbReference type="EMBL" id="KC914391">
    <property type="protein sequence ID" value="AGT21432.1"/>
    <property type="molecule type" value="mRNA"/>
</dbReference>
<evidence type="ECO:0000256" key="1">
    <source>
        <dbReference type="ARBA" id="ARBA00004162"/>
    </source>
</evidence>
<keyword evidence="5" id="KW-1003">Cell membrane</keyword>
<dbReference type="FunFam" id="3.30.200.20:FF:000015">
    <property type="entry name" value="Somatic embryogenesis receptor kinase 1"/>
    <property type="match status" value="1"/>
</dbReference>
<evidence type="ECO:0000256" key="20">
    <source>
        <dbReference type="ARBA" id="ARBA00048679"/>
    </source>
</evidence>
<evidence type="ECO:0000256" key="17">
    <source>
        <dbReference type="ARBA" id="ARBA00023170"/>
    </source>
</evidence>
<evidence type="ECO:0000256" key="18">
    <source>
        <dbReference type="ARBA" id="ARBA00023180"/>
    </source>
</evidence>
<evidence type="ECO:0000256" key="14">
    <source>
        <dbReference type="ARBA" id="ARBA00022840"/>
    </source>
</evidence>
<dbReference type="FunFam" id="3.80.10.10:FF:000024">
    <property type="entry name" value="Somatic embryogenesis receptor kinase 1"/>
    <property type="match status" value="1"/>
</dbReference>
<feature type="compositionally biased region" description="Pro residues" evidence="21">
    <location>
        <begin position="204"/>
        <end position="215"/>
    </location>
</feature>
<evidence type="ECO:0000256" key="22">
    <source>
        <dbReference type="SAM" id="Phobius"/>
    </source>
</evidence>
<evidence type="ECO:0000256" key="3">
    <source>
        <dbReference type="ARBA" id="ARBA00008684"/>
    </source>
</evidence>
<keyword evidence="8" id="KW-0808">Transferase</keyword>
<keyword evidence="13 25" id="KW-0418">Kinase</keyword>
<feature type="signal peptide" evidence="23">
    <location>
        <begin position="1"/>
        <end position="30"/>
    </location>
</feature>
<reference evidence="25" key="1">
    <citation type="submission" date="2013-04" db="EMBL/GenBank/DDBJ databases">
        <title>Potato somatic embryogenesis receptor receptor-like kinase SERK3 is a central regulator of PTI against Phytopythora infestans.</title>
        <authorList>
            <person name="Shao F."/>
            <person name="Tian Z."/>
            <person name="Xie C."/>
        </authorList>
    </citation>
    <scope>NUCLEOTIDE SEQUENCE</scope>
    <source>
        <tissue evidence="25">Leaf infected with Phytophthora infestans</tissue>
    </source>
</reference>